<comment type="subcellular location">
    <subcellularLocation>
        <location evidence="1">Nucleus</location>
    </subcellularLocation>
</comment>
<name>A0AAV9N843_9EURO</name>
<comment type="caution">
    <text evidence="4">The sequence shown here is derived from an EMBL/GenBank/DDBJ whole genome shotgun (WGS) entry which is preliminary data.</text>
</comment>
<dbReference type="PANTHER" id="PTHR37534:SF46">
    <property type="entry name" value="ZN(II)2CYS6 TRANSCRIPTION FACTOR (EUROFUNG)"/>
    <property type="match status" value="1"/>
</dbReference>
<evidence type="ECO:0008006" key="6">
    <source>
        <dbReference type="Google" id="ProtNLM"/>
    </source>
</evidence>
<sequence length="484" mass="54450">MRSFATSPGQPYAVPPDPSTVEVVWDPGNESQQGLWADLSPLHEDSFQDWTLESVVSGSAYAGSVTSLSRSNYSNASHDDEDSGELSTPEEPRLWLSDLDHLNPMAVRVALDTSEALAFTFYTERISRILPAHDAPDNPYRRLTAIAIHAPVLLHTVISIATAFMHNHGGLATYELTATRQARALSSLRQTLSKALNGKGESRLIVTEAIVFAILLQIFYLALTGGMEIEPHFASATYFLRVLGYLPKPPTGFLGRALVQRYAMIDVARAIYRRTRPLSEADFWFYHTGHDLDQTQSSFKIMTGCPHAVLVFLVQVTNLAASTLEQPETPENTAKAIELEADMHIYRRSQPSALNDPLSEAFYWTAHLLLQRRVYLEHPRSRRVQFTRNKIFELVQSMALGYGPDSSVFLPLNISGREAMTLSDREWIRTRARDLTHIYGIRTNEHCMKLMEQIWACVDAGWSDDSTLERELLEIEAQSQCFVF</sequence>
<protein>
    <recommendedName>
        <fullName evidence="6">Transcription factor domain-containing protein</fullName>
    </recommendedName>
</protein>
<reference evidence="4 5" key="1">
    <citation type="submission" date="2023-08" db="EMBL/GenBank/DDBJ databases">
        <title>Black Yeasts Isolated from many extreme environments.</title>
        <authorList>
            <person name="Coleine C."/>
            <person name="Stajich J.E."/>
            <person name="Selbmann L."/>
        </authorList>
    </citation>
    <scope>NUCLEOTIDE SEQUENCE [LARGE SCALE GENOMIC DNA]</scope>
    <source>
        <strain evidence="4 5">CCFEE 5792</strain>
    </source>
</reference>
<dbReference type="GO" id="GO:0005634">
    <property type="term" value="C:nucleus"/>
    <property type="evidence" value="ECO:0007669"/>
    <property type="project" value="UniProtKB-SubCell"/>
</dbReference>
<evidence type="ECO:0000256" key="3">
    <source>
        <dbReference type="SAM" id="MobiDB-lite"/>
    </source>
</evidence>
<evidence type="ECO:0000313" key="4">
    <source>
        <dbReference type="EMBL" id="KAK5050878.1"/>
    </source>
</evidence>
<dbReference type="EMBL" id="JAVRRD010000016">
    <property type="protein sequence ID" value="KAK5050878.1"/>
    <property type="molecule type" value="Genomic_DNA"/>
</dbReference>
<feature type="region of interest" description="Disordered" evidence="3">
    <location>
        <begin position="70"/>
        <end position="90"/>
    </location>
</feature>
<dbReference type="Proteomes" id="UP001358417">
    <property type="component" value="Unassembled WGS sequence"/>
</dbReference>
<accession>A0AAV9N843</accession>
<keyword evidence="5" id="KW-1185">Reference proteome</keyword>
<dbReference type="RefSeq" id="XP_064705378.1">
    <property type="nucleotide sequence ID" value="XM_064847025.1"/>
</dbReference>
<feature type="region of interest" description="Disordered" evidence="3">
    <location>
        <begin position="1"/>
        <end position="27"/>
    </location>
</feature>
<dbReference type="InterPro" id="IPR021858">
    <property type="entry name" value="Fun_TF"/>
</dbReference>
<organism evidence="4 5">
    <name type="scientific">Exophiala bonariae</name>
    <dbReference type="NCBI Taxonomy" id="1690606"/>
    <lineage>
        <taxon>Eukaryota</taxon>
        <taxon>Fungi</taxon>
        <taxon>Dikarya</taxon>
        <taxon>Ascomycota</taxon>
        <taxon>Pezizomycotina</taxon>
        <taxon>Eurotiomycetes</taxon>
        <taxon>Chaetothyriomycetidae</taxon>
        <taxon>Chaetothyriales</taxon>
        <taxon>Herpotrichiellaceae</taxon>
        <taxon>Exophiala</taxon>
    </lineage>
</organism>
<keyword evidence="2" id="KW-0539">Nucleus</keyword>
<dbReference type="AlphaFoldDB" id="A0AAV9N843"/>
<evidence type="ECO:0000256" key="1">
    <source>
        <dbReference type="ARBA" id="ARBA00004123"/>
    </source>
</evidence>
<gene>
    <name evidence="4" type="ORF">LTR84_003437</name>
</gene>
<proteinExistence type="predicted"/>
<dbReference type="Pfam" id="PF11951">
    <property type="entry name" value="Fungal_trans_2"/>
    <property type="match status" value="1"/>
</dbReference>
<dbReference type="PANTHER" id="PTHR37534">
    <property type="entry name" value="TRANSCRIPTIONAL ACTIVATOR PROTEIN UGA3"/>
    <property type="match status" value="1"/>
</dbReference>
<evidence type="ECO:0000256" key="2">
    <source>
        <dbReference type="ARBA" id="ARBA00023242"/>
    </source>
</evidence>
<dbReference type="GeneID" id="89971624"/>
<evidence type="ECO:0000313" key="5">
    <source>
        <dbReference type="Proteomes" id="UP001358417"/>
    </source>
</evidence>